<comment type="caution">
    <text evidence="6">The sequence shown here is derived from an EMBL/GenBank/DDBJ whole genome shotgun (WGS) entry which is preliminary data.</text>
</comment>
<dbReference type="InterPro" id="IPR058163">
    <property type="entry name" value="LysR-type_TF_proteobact-type"/>
</dbReference>
<dbReference type="FunFam" id="1.10.10.10:FF:000001">
    <property type="entry name" value="LysR family transcriptional regulator"/>
    <property type="match status" value="1"/>
</dbReference>
<dbReference type="Pfam" id="PF00126">
    <property type="entry name" value="HTH_1"/>
    <property type="match status" value="1"/>
</dbReference>
<dbReference type="CDD" id="cd08422">
    <property type="entry name" value="PBP2_CrgA_like"/>
    <property type="match status" value="1"/>
</dbReference>
<dbReference type="AlphaFoldDB" id="A0A556ACU4"/>
<evidence type="ECO:0000256" key="1">
    <source>
        <dbReference type="ARBA" id="ARBA00009437"/>
    </source>
</evidence>
<protein>
    <submittedName>
        <fullName evidence="6">LysR family transcriptional regulator</fullName>
    </submittedName>
</protein>
<name>A0A556ACU4_9BURK</name>
<dbReference type="SUPFAM" id="SSF46785">
    <property type="entry name" value="Winged helix' DNA-binding domain"/>
    <property type="match status" value="1"/>
</dbReference>
<evidence type="ECO:0000256" key="2">
    <source>
        <dbReference type="ARBA" id="ARBA00023015"/>
    </source>
</evidence>
<dbReference type="OrthoDB" id="9026421at2"/>
<dbReference type="GO" id="GO:0043565">
    <property type="term" value="F:sequence-specific DNA binding"/>
    <property type="evidence" value="ECO:0007669"/>
    <property type="project" value="TreeGrafter"/>
</dbReference>
<evidence type="ECO:0000256" key="4">
    <source>
        <dbReference type="ARBA" id="ARBA00023163"/>
    </source>
</evidence>
<dbReference type="InterPro" id="IPR036388">
    <property type="entry name" value="WH-like_DNA-bd_sf"/>
</dbReference>
<reference evidence="6 7" key="1">
    <citation type="submission" date="2019-07" db="EMBL/GenBank/DDBJ databases">
        <title>Qingshengfaniella alkalisoli gen. nov., sp. nov., isolated from saline soil.</title>
        <authorList>
            <person name="Xu L."/>
            <person name="Huang X.-X."/>
            <person name="Sun J.-Q."/>
        </authorList>
    </citation>
    <scope>NUCLEOTIDE SEQUENCE [LARGE SCALE GENOMIC DNA]</scope>
    <source>
        <strain evidence="6 7">DSM 27279</strain>
    </source>
</reference>
<proteinExistence type="inferred from homology"/>
<feature type="domain" description="HTH lysR-type" evidence="5">
    <location>
        <begin position="37"/>
        <end position="94"/>
    </location>
</feature>
<dbReference type="SUPFAM" id="SSF53850">
    <property type="entry name" value="Periplasmic binding protein-like II"/>
    <property type="match status" value="1"/>
</dbReference>
<keyword evidence="7" id="KW-1185">Reference proteome</keyword>
<keyword evidence="2" id="KW-0805">Transcription regulation</keyword>
<dbReference type="PANTHER" id="PTHR30537:SF5">
    <property type="entry name" value="HTH-TYPE TRANSCRIPTIONAL ACTIVATOR TTDR-RELATED"/>
    <property type="match status" value="1"/>
</dbReference>
<evidence type="ECO:0000256" key="3">
    <source>
        <dbReference type="ARBA" id="ARBA00023125"/>
    </source>
</evidence>
<dbReference type="Proteomes" id="UP000318405">
    <property type="component" value="Unassembled WGS sequence"/>
</dbReference>
<dbReference type="GO" id="GO:0003700">
    <property type="term" value="F:DNA-binding transcription factor activity"/>
    <property type="evidence" value="ECO:0007669"/>
    <property type="project" value="InterPro"/>
</dbReference>
<evidence type="ECO:0000259" key="5">
    <source>
        <dbReference type="PROSITE" id="PS50931"/>
    </source>
</evidence>
<keyword evidence="4" id="KW-0804">Transcription</keyword>
<dbReference type="InterPro" id="IPR005119">
    <property type="entry name" value="LysR_subst-bd"/>
</dbReference>
<accession>A0A556ACU4</accession>
<dbReference type="Gene3D" id="1.10.10.10">
    <property type="entry name" value="Winged helix-like DNA-binding domain superfamily/Winged helix DNA-binding domain"/>
    <property type="match status" value="1"/>
</dbReference>
<dbReference type="InterPro" id="IPR000847">
    <property type="entry name" value="LysR_HTH_N"/>
</dbReference>
<dbReference type="PROSITE" id="PS50931">
    <property type="entry name" value="HTH_LYSR"/>
    <property type="match status" value="1"/>
</dbReference>
<dbReference type="Gene3D" id="3.40.190.290">
    <property type="match status" value="1"/>
</dbReference>
<comment type="similarity">
    <text evidence="1">Belongs to the LysR transcriptional regulatory family.</text>
</comment>
<evidence type="ECO:0000313" key="6">
    <source>
        <dbReference type="EMBL" id="TSH90697.1"/>
    </source>
</evidence>
<dbReference type="EMBL" id="VLTJ01000039">
    <property type="protein sequence ID" value="TSH90697.1"/>
    <property type="molecule type" value="Genomic_DNA"/>
</dbReference>
<dbReference type="GO" id="GO:0006351">
    <property type="term" value="P:DNA-templated transcription"/>
    <property type="evidence" value="ECO:0007669"/>
    <property type="project" value="TreeGrafter"/>
</dbReference>
<dbReference type="PANTHER" id="PTHR30537">
    <property type="entry name" value="HTH-TYPE TRANSCRIPTIONAL REGULATOR"/>
    <property type="match status" value="1"/>
</dbReference>
<organism evidence="6 7">
    <name type="scientific">Verticiella sediminum</name>
    <dbReference type="NCBI Taxonomy" id="1247510"/>
    <lineage>
        <taxon>Bacteria</taxon>
        <taxon>Pseudomonadati</taxon>
        <taxon>Pseudomonadota</taxon>
        <taxon>Betaproteobacteria</taxon>
        <taxon>Burkholderiales</taxon>
        <taxon>Alcaligenaceae</taxon>
        <taxon>Verticiella</taxon>
    </lineage>
</organism>
<evidence type="ECO:0000313" key="7">
    <source>
        <dbReference type="Proteomes" id="UP000318405"/>
    </source>
</evidence>
<sequence>MCRDDCRHIGKCRSALAVRAHRNDNPRFPNRKPDAVDKLQSLRVFCEVARCGSFVRAAMHLSLAKSTVTKSIAALEQDMGAQLLKRSSKQVALTEAGERVLHGSRDMLERYDAMESEVRDAVKLPRGTIRVGTPPSFGAHHLMQVMAQFTQRYPDIEVTVVYDDGRSDIVAEALDLSIRIAPSLEDASYVAQPLMRSPQLIVAAPKYLKTYGRPRSVADLARHNCLVHTVKSHSGIWRFEGDPPQEVRVHGTIRSNMGDALKQAALLGRGISVHPSYMVEDDIAKGQLEVLLPHEVPEPMAISVVFSTRRNMPARVRHLLDFLKDWARSPPSWAASD</sequence>
<dbReference type="Pfam" id="PF03466">
    <property type="entry name" value="LysR_substrate"/>
    <property type="match status" value="1"/>
</dbReference>
<dbReference type="InterPro" id="IPR036390">
    <property type="entry name" value="WH_DNA-bd_sf"/>
</dbReference>
<gene>
    <name evidence="6" type="ORF">FOZ76_23200</name>
</gene>
<keyword evidence="3" id="KW-0238">DNA-binding</keyword>